<dbReference type="InterPro" id="IPR032675">
    <property type="entry name" value="LRR_dom_sf"/>
</dbReference>
<dbReference type="SUPFAM" id="SSF52047">
    <property type="entry name" value="RNI-like"/>
    <property type="match status" value="2"/>
</dbReference>
<dbReference type="GeneID" id="28977668"/>
<sequence length="1017" mass="111809">MSPPKIRRSPAKARPPQRRKTTRCILPTLPPDLLQRIFRHDRAITLDNAALSKALLPHTLSALAYSVQLWSLTTLTSFCCALERRPFLVDGVEHVELAVARPEDVDADVEWWTPASSSAGAGQLAKSRKELASRKKRPQVPEQLVVGPGLLRDLFRLLPRMRTLRAVGLEVYRILLAPDYLEEKPFPRLAGIVLGVDPDYLGEDLREPDDNALFANLSLISTLRSVILETSAHDLPVTRLNLGTATYLAPRSLYLPTLQVLDFGRIGPEASTLFSALRPGLTSLVISCQSFYKGFDTDLIRLPPTVVTLSLTVGLPCPFFFAPAVAPKVDSPVLALALPNLRHLHLSGPLVSPSTFPNVIERLADLRTLTLGTHTDLDGAQLVAFLRRRRRTALSPRPSPSPAPSLAALHIHLCGCDPSTDTLALEPGLVRRSAALRYHSDQFKLARKPNWPPGLSEDDMREVARVGQEKGVVIGGSAEISALERRLYRPVEPRRTLPTMPSPSKSRRRPGKVPPRPPPRHKTTRCILPALPPDLLQRICRHDRAITLDNAALSKALLPHTLVALARYPLLNGPDRLASLCVALRRRPLLVDAVEELDLSFETVYDAGHTFVYEGPQWTPGAIQGQLGRDRKELEARKGQHVDVENFKLSPSLLQDLCGLLPNLRRLRVYGVQTYGHLVEPQYLAQRPFHRLHTLELLSRGLYAGPEVYEPQHQALFRNIALIPTLRHLILDSSDVEELPRNNLGVDPSTFVPPRSIYLKSLVLSNLSLIGIEVRAVFSALQPGLTSVHISSRAMYDGLVDDLVRLPPTVLRLLITLGDECPRFVYPDSGPKFDSPLLPLAFPNLQHLGLDGPLVSSSTFPDVILRLSDLHCLTLGAHADVDGAGLVSLLRGGPPSWPKIRHLTLDICQCASLSSWPATGLFSPPLVPARVPRFVFDPDALPHSHHEPHDPPCTDCGRGLGVVSWPARLRLADMRAIAMIAVNKDIDVRGSAVCAARMCGGDGAEGHRCPTAWARAG</sequence>
<dbReference type="AlphaFoldDB" id="A0A194S1F8"/>
<dbReference type="EMBL" id="KQ474080">
    <property type="protein sequence ID" value="KPV74432.1"/>
    <property type="molecule type" value="Genomic_DNA"/>
</dbReference>
<protein>
    <submittedName>
        <fullName evidence="2">Uncharacterized protein</fullName>
    </submittedName>
</protein>
<proteinExistence type="predicted"/>
<gene>
    <name evidence="2" type="ORF">RHOBADRAFT_54255</name>
</gene>
<dbReference type="Gene3D" id="3.80.10.10">
    <property type="entry name" value="Ribonuclease Inhibitor"/>
    <property type="match status" value="1"/>
</dbReference>
<evidence type="ECO:0000313" key="3">
    <source>
        <dbReference type="Proteomes" id="UP000053890"/>
    </source>
</evidence>
<accession>A0A194S1F8</accession>
<reference evidence="2 3" key="1">
    <citation type="journal article" date="2015" name="Front. Microbiol.">
        <title>Genome sequence of the plant growth promoting endophytic yeast Rhodotorula graminis WP1.</title>
        <authorList>
            <person name="Firrincieli A."/>
            <person name="Otillar R."/>
            <person name="Salamov A."/>
            <person name="Schmutz J."/>
            <person name="Khan Z."/>
            <person name="Redman R.S."/>
            <person name="Fleck N.D."/>
            <person name="Lindquist E."/>
            <person name="Grigoriev I.V."/>
            <person name="Doty S.L."/>
        </authorList>
    </citation>
    <scope>NUCLEOTIDE SEQUENCE [LARGE SCALE GENOMIC DNA]</scope>
    <source>
        <strain evidence="2 3">WP1</strain>
    </source>
</reference>
<dbReference type="RefSeq" id="XP_018270481.1">
    <property type="nucleotide sequence ID" value="XM_018417220.1"/>
</dbReference>
<organism evidence="2 3">
    <name type="scientific">Rhodotorula graminis (strain WP1)</name>
    <dbReference type="NCBI Taxonomy" id="578459"/>
    <lineage>
        <taxon>Eukaryota</taxon>
        <taxon>Fungi</taxon>
        <taxon>Dikarya</taxon>
        <taxon>Basidiomycota</taxon>
        <taxon>Pucciniomycotina</taxon>
        <taxon>Microbotryomycetes</taxon>
        <taxon>Sporidiobolales</taxon>
        <taxon>Sporidiobolaceae</taxon>
        <taxon>Rhodotorula</taxon>
    </lineage>
</organism>
<dbReference type="Proteomes" id="UP000053890">
    <property type="component" value="Unassembled WGS sequence"/>
</dbReference>
<dbReference type="OrthoDB" id="2529146at2759"/>
<feature type="region of interest" description="Disordered" evidence="1">
    <location>
        <begin position="1"/>
        <end position="20"/>
    </location>
</feature>
<feature type="region of interest" description="Disordered" evidence="1">
    <location>
        <begin position="491"/>
        <end position="523"/>
    </location>
</feature>
<evidence type="ECO:0000313" key="2">
    <source>
        <dbReference type="EMBL" id="KPV74432.1"/>
    </source>
</evidence>
<keyword evidence="3" id="KW-1185">Reference proteome</keyword>
<name>A0A194S1F8_RHOGW</name>
<evidence type="ECO:0000256" key="1">
    <source>
        <dbReference type="SAM" id="MobiDB-lite"/>
    </source>
</evidence>